<protein>
    <submittedName>
        <fullName evidence="2">Toxin-antitoxin system toxin component, PIN family</fullName>
    </submittedName>
</protein>
<comment type="caution">
    <text evidence="2">The sequence shown here is derived from an EMBL/GenBank/DDBJ whole genome shotgun (WGS) entry which is preliminary data.</text>
</comment>
<dbReference type="SUPFAM" id="SSF88723">
    <property type="entry name" value="PIN domain-like"/>
    <property type="match status" value="1"/>
</dbReference>
<dbReference type="PANTHER" id="PTHR34610:SF3">
    <property type="entry name" value="SSL7007 PROTEIN"/>
    <property type="match status" value="1"/>
</dbReference>
<dbReference type="Proteomes" id="UP000886070">
    <property type="component" value="Unassembled WGS sequence"/>
</dbReference>
<dbReference type="PANTHER" id="PTHR34610">
    <property type="entry name" value="SSL7007 PROTEIN"/>
    <property type="match status" value="1"/>
</dbReference>
<accession>A0A7V5I044</accession>
<sequence length="148" mass="16962">MSTGSEKPKVVIDTNVFISGLNFAGAPSEVLELFINDEIKVYISSFILREIERILKEKFEWGKEQIETALNRIRRKAIQVQPKTKISAIKQKEDDNRILECAVEGKVKYIISGDRHHLLPLKEYKGIKILSPSQFLRIISWELSSGSF</sequence>
<feature type="domain" description="PIN" evidence="1">
    <location>
        <begin position="8"/>
        <end position="119"/>
    </location>
</feature>
<gene>
    <name evidence="2" type="ORF">ENL39_04800</name>
</gene>
<evidence type="ECO:0000313" key="2">
    <source>
        <dbReference type="EMBL" id="HHF98786.1"/>
    </source>
</evidence>
<organism evidence="2">
    <name type="scientific">Aerophobetes bacterium</name>
    <dbReference type="NCBI Taxonomy" id="2030807"/>
    <lineage>
        <taxon>Bacteria</taxon>
        <taxon>Candidatus Aerophobota</taxon>
    </lineage>
</organism>
<dbReference type="InterPro" id="IPR029060">
    <property type="entry name" value="PIN-like_dom_sf"/>
</dbReference>
<dbReference type="AlphaFoldDB" id="A0A7V5I044"/>
<proteinExistence type="predicted"/>
<name>A0A7V5I044_UNCAE</name>
<dbReference type="InterPro" id="IPR002716">
    <property type="entry name" value="PIN_dom"/>
</dbReference>
<reference evidence="2" key="1">
    <citation type="journal article" date="2020" name="mSystems">
        <title>Genome- and Community-Level Interaction Insights into Carbon Utilization and Element Cycling Functions of Hydrothermarchaeota in Hydrothermal Sediment.</title>
        <authorList>
            <person name="Zhou Z."/>
            <person name="Liu Y."/>
            <person name="Xu W."/>
            <person name="Pan J."/>
            <person name="Luo Z.H."/>
            <person name="Li M."/>
        </authorList>
    </citation>
    <scope>NUCLEOTIDE SEQUENCE [LARGE SCALE GENOMIC DNA]</scope>
    <source>
        <strain evidence="2">HyVt-92</strain>
    </source>
</reference>
<dbReference type="InterPro" id="IPR002850">
    <property type="entry name" value="PIN_toxin-like"/>
</dbReference>
<dbReference type="EMBL" id="DRTT01000134">
    <property type="protein sequence ID" value="HHF98786.1"/>
    <property type="molecule type" value="Genomic_DNA"/>
</dbReference>
<dbReference type="NCBIfam" id="TIGR00305">
    <property type="entry name" value="putative toxin-antitoxin system toxin component, PIN family"/>
    <property type="match status" value="1"/>
</dbReference>
<dbReference type="Pfam" id="PF13470">
    <property type="entry name" value="PIN_3"/>
    <property type="match status" value="1"/>
</dbReference>
<dbReference type="Gene3D" id="3.40.50.1010">
    <property type="entry name" value="5'-nuclease"/>
    <property type="match status" value="1"/>
</dbReference>
<dbReference type="SMART" id="SM00670">
    <property type="entry name" value="PINc"/>
    <property type="match status" value="1"/>
</dbReference>
<evidence type="ECO:0000259" key="1">
    <source>
        <dbReference type="SMART" id="SM00670"/>
    </source>
</evidence>